<dbReference type="GO" id="GO:0003700">
    <property type="term" value="F:DNA-binding transcription factor activity"/>
    <property type="evidence" value="ECO:0007669"/>
    <property type="project" value="TreeGrafter"/>
</dbReference>
<name>A0A4U1IF57_9BURK</name>
<proteinExistence type="predicted"/>
<dbReference type="SUPFAM" id="SSF47413">
    <property type="entry name" value="lambda repressor-like DNA-binding domains"/>
    <property type="match status" value="1"/>
</dbReference>
<dbReference type="Pfam" id="PF00356">
    <property type="entry name" value="LacI"/>
    <property type="match status" value="1"/>
</dbReference>
<organism evidence="6 7">
    <name type="scientific">Trinickia terrae</name>
    <dbReference type="NCBI Taxonomy" id="2571161"/>
    <lineage>
        <taxon>Bacteria</taxon>
        <taxon>Pseudomonadati</taxon>
        <taxon>Pseudomonadota</taxon>
        <taxon>Betaproteobacteria</taxon>
        <taxon>Burkholderiales</taxon>
        <taxon>Burkholderiaceae</taxon>
        <taxon>Trinickia</taxon>
    </lineage>
</organism>
<comment type="caution">
    <text evidence="6">The sequence shown here is derived from an EMBL/GenBank/DDBJ whole genome shotgun (WGS) entry which is preliminary data.</text>
</comment>
<accession>A0A4U1IF57</accession>
<dbReference type="Gene3D" id="1.10.260.40">
    <property type="entry name" value="lambda repressor-like DNA-binding domains"/>
    <property type="match status" value="1"/>
</dbReference>
<keyword evidence="1" id="KW-0805">Transcription regulation</keyword>
<dbReference type="Proteomes" id="UP000305539">
    <property type="component" value="Unassembled WGS sequence"/>
</dbReference>
<gene>
    <name evidence="6" type="ORF">FAZ69_01330</name>
</gene>
<dbReference type="SMART" id="SM00354">
    <property type="entry name" value="HTH_LACI"/>
    <property type="match status" value="1"/>
</dbReference>
<keyword evidence="3" id="KW-0804">Transcription</keyword>
<feature type="domain" description="HTH lacI-type" evidence="5">
    <location>
        <begin position="41"/>
        <end position="82"/>
    </location>
</feature>
<feature type="region of interest" description="Disordered" evidence="4">
    <location>
        <begin position="1"/>
        <end position="38"/>
    </location>
</feature>
<evidence type="ECO:0000313" key="6">
    <source>
        <dbReference type="EMBL" id="TKC92353.1"/>
    </source>
</evidence>
<dbReference type="Gene3D" id="3.40.50.2300">
    <property type="match status" value="2"/>
</dbReference>
<evidence type="ECO:0000313" key="7">
    <source>
        <dbReference type="Proteomes" id="UP000305539"/>
    </source>
</evidence>
<dbReference type="AlphaFoldDB" id="A0A4U1IF57"/>
<dbReference type="InterPro" id="IPR000843">
    <property type="entry name" value="HTH_LacI"/>
</dbReference>
<keyword evidence="7" id="KW-1185">Reference proteome</keyword>
<dbReference type="PROSITE" id="PS50932">
    <property type="entry name" value="HTH_LACI_2"/>
    <property type="match status" value="1"/>
</dbReference>
<sequence>MASPTCRRAARAARQRRRKETSVTQGSESKPGAAARRKRSARFEEIAAEAGVSIATVDRVLNERGSVSAATRARVVAAAKRLAVPRILPDTRHGLLHVDVLLPNNPTPFFQRMTLALQRSMQMLDRRIVVHRSVLPEADDDTIAAAILNPRHKRAGLIVTTHDTPRVRDALAAAIERGEHVVTMVTDIATPGRLHYAGIDNFAAGRTAGYFLGRLAKRPGHVLLLASRLDYRAHIDRIGGCRAALEAFPELECAPLAVEMFDNADRCYRAVVDALKRGNLAGIYDSGYGSPGIEAALRRYGTRGDVVWVGHEMLDTHREYIEAGLMDVAIDQDPDGQVISALQHLLRACGVVEDAPPEGPVEFRIFCPANVRRSAYLPVV</sequence>
<evidence type="ECO:0000256" key="1">
    <source>
        <dbReference type="ARBA" id="ARBA00023015"/>
    </source>
</evidence>
<dbReference type="CDD" id="cd01392">
    <property type="entry name" value="HTH_LacI"/>
    <property type="match status" value="1"/>
</dbReference>
<reference evidence="6 7" key="1">
    <citation type="submission" date="2019-04" db="EMBL/GenBank/DDBJ databases">
        <title>Trinickia sp. 7GSK02, isolated from subtropical forest soil.</title>
        <authorList>
            <person name="Gao Z.-H."/>
            <person name="Qiu L.-H."/>
        </authorList>
    </citation>
    <scope>NUCLEOTIDE SEQUENCE [LARGE SCALE GENOMIC DNA]</scope>
    <source>
        <strain evidence="6 7">7GSK02</strain>
    </source>
</reference>
<dbReference type="SUPFAM" id="SSF53822">
    <property type="entry name" value="Periplasmic binding protein-like I"/>
    <property type="match status" value="1"/>
</dbReference>
<dbReference type="OrthoDB" id="9805774at2"/>
<protein>
    <submittedName>
        <fullName evidence="6">LacI family DNA-binding transcriptional regulator</fullName>
    </submittedName>
</protein>
<dbReference type="Pfam" id="PF13407">
    <property type="entry name" value="Peripla_BP_4"/>
    <property type="match status" value="1"/>
</dbReference>
<dbReference type="PANTHER" id="PTHR30146">
    <property type="entry name" value="LACI-RELATED TRANSCRIPTIONAL REPRESSOR"/>
    <property type="match status" value="1"/>
</dbReference>
<evidence type="ECO:0000256" key="4">
    <source>
        <dbReference type="SAM" id="MobiDB-lite"/>
    </source>
</evidence>
<keyword evidence="2 6" id="KW-0238">DNA-binding</keyword>
<dbReference type="InterPro" id="IPR025997">
    <property type="entry name" value="SBP_2_dom"/>
</dbReference>
<dbReference type="EMBL" id="SWJE01000001">
    <property type="protein sequence ID" value="TKC92353.1"/>
    <property type="molecule type" value="Genomic_DNA"/>
</dbReference>
<dbReference type="PANTHER" id="PTHR30146:SF152">
    <property type="entry name" value="TRANSCRIPTIONAL REGULATORY PROTEIN"/>
    <property type="match status" value="1"/>
</dbReference>
<evidence type="ECO:0000256" key="3">
    <source>
        <dbReference type="ARBA" id="ARBA00023163"/>
    </source>
</evidence>
<dbReference type="InterPro" id="IPR010982">
    <property type="entry name" value="Lambda_DNA-bd_dom_sf"/>
</dbReference>
<dbReference type="InterPro" id="IPR028082">
    <property type="entry name" value="Peripla_BP_I"/>
</dbReference>
<evidence type="ECO:0000256" key="2">
    <source>
        <dbReference type="ARBA" id="ARBA00023125"/>
    </source>
</evidence>
<evidence type="ECO:0000259" key="5">
    <source>
        <dbReference type="PROSITE" id="PS50932"/>
    </source>
</evidence>
<dbReference type="GO" id="GO:0000976">
    <property type="term" value="F:transcription cis-regulatory region binding"/>
    <property type="evidence" value="ECO:0007669"/>
    <property type="project" value="TreeGrafter"/>
</dbReference>
<dbReference type="CDD" id="cd06307">
    <property type="entry name" value="PBP1_sugar_binding"/>
    <property type="match status" value="1"/>
</dbReference>
<feature type="compositionally biased region" description="Basic residues" evidence="4">
    <location>
        <begin position="8"/>
        <end position="19"/>
    </location>
</feature>